<keyword evidence="8 12" id="KW-0067">ATP-binding</keyword>
<keyword evidence="6 12" id="KW-0547">Nucleotide-binding</keyword>
<evidence type="ECO:0000256" key="1">
    <source>
        <dbReference type="ARBA" id="ARBA00001936"/>
    </source>
</evidence>
<dbReference type="SUPFAM" id="SSF56112">
    <property type="entry name" value="Protein kinase-like (PK-like)"/>
    <property type="match status" value="1"/>
</dbReference>
<organism evidence="17 18">
    <name type="scientific">Arachis hypogaea</name>
    <name type="common">Peanut</name>
    <dbReference type="NCBI Taxonomy" id="3818"/>
    <lineage>
        <taxon>Eukaryota</taxon>
        <taxon>Viridiplantae</taxon>
        <taxon>Streptophyta</taxon>
        <taxon>Embryophyta</taxon>
        <taxon>Tracheophyta</taxon>
        <taxon>Spermatophyta</taxon>
        <taxon>Magnoliopsida</taxon>
        <taxon>eudicotyledons</taxon>
        <taxon>Gunneridae</taxon>
        <taxon>Pentapetalae</taxon>
        <taxon>rosids</taxon>
        <taxon>fabids</taxon>
        <taxon>Fabales</taxon>
        <taxon>Fabaceae</taxon>
        <taxon>Papilionoideae</taxon>
        <taxon>50 kb inversion clade</taxon>
        <taxon>dalbergioids sensu lato</taxon>
        <taxon>Dalbergieae</taxon>
        <taxon>Pterocarpus clade</taxon>
        <taxon>Arachis</taxon>
    </lineage>
</organism>
<evidence type="ECO:0000256" key="5">
    <source>
        <dbReference type="ARBA" id="ARBA00022679"/>
    </source>
</evidence>
<dbReference type="Proteomes" id="UP000289738">
    <property type="component" value="Chromosome A07"/>
</dbReference>
<keyword evidence="7" id="KW-0418">Kinase</keyword>
<dbReference type="Gramene" id="arahy.Tifrunner.gnm2.ann2.Ah07g147700.1">
    <property type="protein sequence ID" value="arahy.Tifrunner.gnm2.ann2.Ah07g147700.1-CDS"/>
    <property type="gene ID" value="arahy.Tifrunner.gnm2.ann2.Ah07g147700"/>
</dbReference>
<dbReference type="GO" id="GO:0007165">
    <property type="term" value="P:signal transduction"/>
    <property type="evidence" value="ECO:0007669"/>
    <property type="project" value="InterPro"/>
</dbReference>
<dbReference type="Gene3D" id="3.30.310.80">
    <property type="entry name" value="Kinase associated domain 1, KA1"/>
    <property type="match status" value="1"/>
</dbReference>
<keyword evidence="4 13" id="KW-0723">Serine/threonine-protein kinase</keyword>
<keyword evidence="9" id="KW-0464">Manganese</keyword>
<evidence type="ECO:0000256" key="8">
    <source>
        <dbReference type="ARBA" id="ARBA00022840"/>
    </source>
</evidence>
<dbReference type="STRING" id="3818.A0A445C7E4"/>
<feature type="domain" description="Protein kinase" evidence="15">
    <location>
        <begin position="32"/>
        <end position="286"/>
    </location>
</feature>
<dbReference type="PROSITE" id="PS00108">
    <property type="entry name" value="PROTEIN_KINASE_ST"/>
    <property type="match status" value="1"/>
</dbReference>
<dbReference type="InterPro" id="IPR018451">
    <property type="entry name" value="NAF/FISL_domain"/>
</dbReference>
<dbReference type="GO" id="GO:0005524">
    <property type="term" value="F:ATP binding"/>
    <property type="evidence" value="ECO:0007669"/>
    <property type="project" value="UniProtKB-UniRule"/>
</dbReference>
<dbReference type="SMART" id="SM00220">
    <property type="entry name" value="S_TKc"/>
    <property type="match status" value="1"/>
</dbReference>
<evidence type="ECO:0000256" key="6">
    <source>
        <dbReference type="ARBA" id="ARBA00022741"/>
    </source>
</evidence>
<dbReference type="Pfam" id="PF00069">
    <property type="entry name" value="Pkinase"/>
    <property type="match status" value="1"/>
</dbReference>
<dbReference type="PROSITE" id="PS50816">
    <property type="entry name" value="NAF"/>
    <property type="match status" value="1"/>
</dbReference>
<dbReference type="CDD" id="cd12195">
    <property type="entry name" value="CIPK_C"/>
    <property type="match status" value="1"/>
</dbReference>
<evidence type="ECO:0000256" key="3">
    <source>
        <dbReference type="ARBA" id="ARBA00012513"/>
    </source>
</evidence>
<dbReference type="InterPro" id="IPR000719">
    <property type="entry name" value="Prot_kinase_dom"/>
</dbReference>
<evidence type="ECO:0000313" key="18">
    <source>
        <dbReference type="Proteomes" id="UP000289738"/>
    </source>
</evidence>
<keyword evidence="18" id="KW-1185">Reference proteome</keyword>
<dbReference type="InterPro" id="IPR004041">
    <property type="entry name" value="NAF_dom"/>
</dbReference>
<comment type="catalytic activity">
    <reaction evidence="10">
        <text>L-threonyl-[protein] + ATP = O-phospho-L-threonyl-[protein] + ADP + H(+)</text>
        <dbReference type="Rhea" id="RHEA:46608"/>
        <dbReference type="Rhea" id="RHEA-COMP:11060"/>
        <dbReference type="Rhea" id="RHEA-COMP:11605"/>
        <dbReference type="ChEBI" id="CHEBI:15378"/>
        <dbReference type="ChEBI" id="CHEBI:30013"/>
        <dbReference type="ChEBI" id="CHEBI:30616"/>
        <dbReference type="ChEBI" id="CHEBI:61977"/>
        <dbReference type="ChEBI" id="CHEBI:456216"/>
        <dbReference type="EC" id="2.7.11.1"/>
    </reaction>
</comment>
<evidence type="ECO:0000256" key="12">
    <source>
        <dbReference type="PROSITE-ProRule" id="PRU10141"/>
    </source>
</evidence>
<dbReference type="Pfam" id="PF03822">
    <property type="entry name" value="NAF"/>
    <property type="match status" value="1"/>
</dbReference>
<dbReference type="InterPro" id="IPR017441">
    <property type="entry name" value="Protein_kinase_ATP_BS"/>
</dbReference>
<dbReference type="GO" id="GO:0004674">
    <property type="term" value="F:protein serine/threonine kinase activity"/>
    <property type="evidence" value="ECO:0007669"/>
    <property type="project" value="UniProtKB-KW"/>
</dbReference>
<evidence type="ECO:0000256" key="7">
    <source>
        <dbReference type="ARBA" id="ARBA00022777"/>
    </source>
</evidence>
<evidence type="ECO:0000313" key="17">
    <source>
        <dbReference type="EMBL" id="RYR46865.1"/>
    </source>
</evidence>
<dbReference type="PANTHER" id="PTHR43895:SF151">
    <property type="entry name" value="CBL-INTERACTING SERINE_THREONINE-PROTEIN KINASE 11"/>
    <property type="match status" value="1"/>
</dbReference>
<accession>A0A445C7E4</accession>
<evidence type="ECO:0000259" key="16">
    <source>
        <dbReference type="PROSITE" id="PS50816"/>
    </source>
</evidence>
<dbReference type="GO" id="GO:0106310">
    <property type="term" value="F:protein serine kinase activity"/>
    <property type="evidence" value="ECO:0007669"/>
    <property type="project" value="RHEA"/>
</dbReference>
<name>A0A445C7E4_ARAHY</name>
<evidence type="ECO:0000256" key="14">
    <source>
        <dbReference type="SAM" id="MobiDB-lite"/>
    </source>
</evidence>
<reference evidence="17 18" key="1">
    <citation type="submission" date="2019-01" db="EMBL/GenBank/DDBJ databases">
        <title>Sequencing of cultivated peanut Arachis hypogaea provides insights into genome evolution and oil improvement.</title>
        <authorList>
            <person name="Chen X."/>
        </authorList>
    </citation>
    <scope>NUCLEOTIDE SEQUENCE [LARGE SCALE GENOMIC DNA]</scope>
    <source>
        <strain evidence="18">cv. Fuhuasheng</strain>
        <tissue evidence="17">Leaves</tissue>
    </source>
</reference>
<evidence type="ECO:0000256" key="9">
    <source>
        <dbReference type="ARBA" id="ARBA00023211"/>
    </source>
</evidence>
<dbReference type="Gene3D" id="1.10.510.10">
    <property type="entry name" value="Transferase(Phosphotransferase) domain 1"/>
    <property type="match status" value="1"/>
</dbReference>
<dbReference type="PANTHER" id="PTHR43895">
    <property type="entry name" value="CALCIUM/CALMODULIN-DEPENDENT PROTEIN KINASE KINASE-RELATED"/>
    <property type="match status" value="1"/>
</dbReference>
<dbReference type="SMR" id="A0A445C7E4"/>
<proteinExistence type="inferred from homology"/>
<evidence type="ECO:0000256" key="13">
    <source>
        <dbReference type="RuleBase" id="RU000304"/>
    </source>
</evidence>
<feature type="region of interest" description="Disordered" evidence="14">
    <location>
        <begin position="429"/>
        <end position="456"/>
    </location>
</feature>
<protein>
    <recommendedName>
        <fullName evidence="3">non-specific serine/threonine protein kinase</fullName>
        <ecNumber evidence="3">2.7.11.1</ecNumber>
    </recommendedName>
</protein>
<gene>
    <name evidence="17" type="ORF">Ahy_A07g032709</name>
</gene>
<comment type="similarity">
    <text evidence="2">Belongs to the protein kinase superfamily. CAMK Ser/Thr protein kinase family. SNF1 subfamily.</text>
</comment>
<evidence type="ECO:0000256" key="4">
    <source>
        <dbReference type="ARBA" id="ARBA00022527"/>
    </source>
</evidence>
<dbReference type="InterPro" id="IPR008271">
    <property type="entry name" value="Ser/Thr_kinase_AS"/>
</dbReference>
<sequence>MPEIEQAPPHAASATTNTSTSTVTTSALFGKYELGRLLGCGAFAKVYYARNVKTMQSVAIKVISKKKIMGTSLVSNVKREVSIMSKLNHPNIVKLHEVLATKTKIYFVLEFVKGGELFAKVSKGRFSEDLARKYFQQLISAVGYCHSRGVFHRDLKPENLLLDENGNLKVSDFGLSAVKDQVRFDGLLHTLCGTPAYVAPEILAKKGYDGAKVDVWSCGVILFVLAAGYLPFNDPNLMVMYKKIYKGEYRCPRWMSPDLRRFLSRVLDINPETRFTVDEITRDPWFRKGYKEIKFHEDWNLGSEDKVKELNAFDIISFSSGLNLSGLFVGGGASTSAAAEDTERLMLKGSVEAVLARVEEVAVAEGLIVRGLKECGVELEGQNGNFGLVVEVCRVTANLVVVEATRKTGDLFGFRDMWRNKLTPKLLSNATTESDSISDSAETQSEISESEQVASV</sequence>
<comment type="cofactor">
    <cofactor evidence="1">
        <name>Mn(2+)</name>
        <dbReference type="ChEBI" id="CHEBI:29035"/>
    </cofactor>
</comment>
<evidence type="ECO:0000256" key="11">
    <source>
        <dbReference type="ARBA" id="ARBA00048679"/>
    </source>
</evidence>
<comment type="catalytic activity">
    <reaction evidence="11">
        <text>L-seryl-[protein] + ATP = O-phospho-L-seryl-[protein] + ADP + H(+)</text>
        <dbReference type="Rhea" id="RHEA:17989"/>
        <dbReference type="Rhea" id="RHEA-COMP:9863"/>
        <dbReference type="Rhea" id="RHEA-COMP:11604"/>
        <dbReference type="ChEBI" id="CHEBI:15378"/>
        <dbReference type="ChEBI" id="CHEBI:29999"/>
        <dbReference type="ChEBI" id="CHEBI:30616"/>
        <dbReference type="ChEBI" id="CHEBI:83421"/>
        <dbReference type="ChEBI" id="CHEBI:456216"/>
        <dbReference type="EC" id="2.7.11.1"/>
    </reaction>
</comment>
<dbReference type="FunFam" id="3.30.200.20:FF:000096">
    <property type="entry name" value="Non-specific serine/threonine protein kinase"/>
    <property type="match status" value="1"/>
</dbReference>
<keyword evidence="5" id="KW-0808">Transferase</keyword>
<dbReference type="AlphaFoldDB" id="A0A445C7E4"/>
<dbReference type="EMBL" id="SDMP01000007">
    <property type="protein sequence ID" value="RYR46865.1"/>
    <property type="molecule type" value="Genomic_DNA"/>
</dbReference>
<dbReference type="PROSITE" id="PS50011">
    <property type="entry name" value="PROTEIN_KINASE_DOM"/>
    <property type="match status" value="1"/>
</dbReference>
<dbReference type="InterPro" id="IPR011009">
    <property type="entry name" value="Kinase-like_dom_sf"/>
</dbReference>
<dbReference type="EC" id="2.7.11.1" evidence="3"/>
<dbReference type="PROSITE" id="PS00107">
    <property type="entry name" value="PROTEIN_KINASE_ATP"/>
    <property type="match status" value="1"/>
</dbReference>
<feature type="domain" description="NAF" evidence="16">
    <location>
        <begin position="305"/>
        <end position="329"/>
    </location>
</feature>
<dbReference type="OrthoDB" id="193931at2759"/>
<comment type="caution">
    <text evidence="17">The sequence shown here is derived from an EMBL/GenBank/DDBJ whole genome shotgun (WGS) entry which is preliminary data.</text>
</comment>
<evidence type="ECO:0000259" key="15">
    <source>
        <dbReference type="PROSITE" id="PS50011"/>
    </source>
</evidence>
<feature type="binding site" evidence="12">
    <location>
        <position position="61"/>
    </location>
    <ligand>
        <name>ATP</name>
        <dbReference type="ChEBI" id="CHEBI:30616"/>
    </ligand>
</feature>
<dbReference type="FunFam" id="1.10.510.10:FF:000653">
    <property type="entry name" value="Non-specific serine/threonine protein kinase"/>
    <property type="match status" value="1"/>
</dbReference>
<evidence type="ECO:0000256" key="2">
    <source>
        <dbReference type="ARBA" id="ARBA00006234"/>
    </source>
</evidence>
<evidence type="ECO:0000256" key="10">
    <source>
        <dbReference type="ARBA" id="ARBA00047899"/>
    </source>
</evidence>
<dbReference type="Gene3D" id="3.30.200.20">
    <property type="entry name" value="Phosphorylase Kinase, domain 1"/>
    <property type="match status" value="1"/>
</dbReference>